<protein>
    <submittedName>
        <fullName evidence="2">Aspartyl protease family protein</fullName>
    </submittedName>
</protein>
<proteinExistence type="predicted"/>
<reference evidence="3" key="1">
    <citation type="journal article" date="2019" name="Int. J. Syst. Evol. Microbiol.">
        <title>The Global Catalogue of Microorganisms (GCM) 10K type strain sequencing project: providing services to taxonomists for standard genome sequencing and annotation.</title>
        <authorList>
            <consortium name="The Broad Institute Genomics Platform"/>
            <consortium name="The Broad Institute Genome Sequencing Center for Infectious Disease"/>
            <person name="Wu L."/>
            <person name="Ma J."/>
        </authorList>
    </citation>
    <scope>NUCLEOTIDE SEQUENCE [LARGE SCALE GENOMIC DNA]</scope>
    <source>
        <strain evidence="3">KCTC 42953</strain>
    </source>
</reference>
<keyword evidence="3" id="KW-1185">Reference proteome</keyword>
<comment type="caution">
    <text evidence="2">The sequence shown here is derived from an EMBL/GenBank/DDBJ whole genome shotgun (WGS) entry which is preliminary data.</text>
</comment>
<dbReference type="GO" id="GO:0008233">
    <property type="term" value="F:peptidase activity"/>
    <property type="evidence" value="ECO:0007669"/>
    <property type="project" value="UniProtKB-KW"/>
</dbReference>
<keyword evidence="2" id="KW-0645">Protease</keyword>
<evidence type="ECO:0000313" key="3">
    <source>
        <dbReference type="Proteomes" id="UP001595533"/>
    </source>
</evidence>
<dbReference type="InterPro" id="IPR034122">
    <property type="entry name" value="Retropepsin-like_bacterial"/>
</dbReference>
<dbReference type="CDD" id="cd05483">
    <property type="entry name" value="retropepsin_like_bacteria"/>
    <property type="match status" value="1"/>
</dbReference>
<dbReference type="Pfam" id="PF13650">
    <property type="entry name" value="Asp_protease_2"/>
    <property type="match status" value="2"/>
</dbReference>
<name>A0ABV7J412_9GAMM</name>
<dbReference type="Gene3D" id="2.40.70.10">
    <property type="entry name" value="Acid Proteases"/>
    <property type="match status" value="2"/>
</dbReference>
<dbReference type="GO" id="GO:0006508">
    <property type="term" value="P:proteolysis"/>
    <property type="evidence" value="ECO:0007669"/>
    <property type="project" value="UniProtKB-KW"/>
</dbReference>
<keyword evidence="1" id="KW-0732">Signal</keyword>
<keyword evidence="2" id="KW-0378">Hydrolase</keyword>
<feature type="chain" id="PRO_5046634116" evidence="1">
    <location>
        <begin position="26"/>
        <end position="332"/>
    </location>
</feature>
<dbReference type="EMBL" id="JBHRTS010000001">
    <property type="protein sequence ID" value="MFC3192769.1"/>
    <property type="molecule type" value="Genomic_DNA"/>
</dbReference>
<evidence type="ECO:0000256" key="1">
    <source>
        <dbReference type="SAM" id="SignalP"/>
    </source>
</evidence>
<accession>A0ABV7J412</accession>
<gene>
    <name evidence="2" type="ORF">ACFODZ_00820</name>
</gene>
<dbReference type="SUPFAM" id="SSF50630">
    <property type="entry name" value="Acid proteases"/>
    <property type="match status" value="2"/>
</dbReference>
<dbReference type="Proteomes" id="UP001595533">
    <property type="component" value="Unassembled WGS sequence"/>
</dbReference>
<dbReference type="InterPro" id="IPR021109">
    <property type="entry name" value="Peptidase_aspartic_dom_sf"/>
</dbReference>
<evidence type="ECO:0000313" key="2">
    <source>
        <dbReference type="EMBL" id="MFC3192769.1"/>
    </source>
</evidence>
<sequence length="332" mass="35476">MNSLKKITTNLTFALIVLTSATQQAVASSHHDALHAMGYQTLAVKKLPTGHDYLPVSFNNHDGHFILDTGATSVLNDRLAERFGWVAGSSHRFIDAAGIGGPIRIAYHRPDQVSIAGLPVALPEVGVTDLNAVSQGLFQATGVLIEGLVGQDLLLSQSALLDVGQSQLYLSGSQAPTTHQVPGDEVAQLLADHGFQRLPMKRLVFRDSPLVFNAVEVVINDQPGVLIMDSGAGRSMLHREHLAHFNLPGEDEQNGFTSGAGGQLAISLRDLDNITTHGLSLQLPAINVGDLSVLMAYIKSQTGIQVHGVLGQDVLQAHQAIIHGVADQWFVR</sequence>
<dbReference type="RefSeq" id="WP_077409448.1">
    <property type="nucleotide sequence ID" value="NZ_JBHRTS010000001.1"/>
</dbReference>
<feature type="signal peptide" evidence="1">
    <location>
        <begin position="1"/>
        <end position="25"/>
    </location>
</feature>
<organism evidence="2 3">
    <name type="scientific">Marinicella sediminis</name>
    <dbReference type="NCBI Taxonomy" id="1792834"/>
    <lineage>
        <taxon>Bacteria</taxon>
        <taxon>Pseudomonadati</taxon>
        <taxon>Pseudomonadota</taxon>
        <taxon>Gammaproteobacteria</taxon>
        <taxon>Lysobacterales</taxon>
        <taxon>Marinicellaceae</taxon>
        <taxon>Marinicella</taxon>
    </lineage>
</organism>